<dbReference type="InterPro" id="IPR006073">
    <property type="entry name" value="GTP-bd"/>
</dbReference>
<evidence type="ECO:0000313" key="13">
    <source>
        <dbReference type="Proteomes" id="UP000190027"/>
    </source>
</evidence>
<keyword evidence="6 8" id="KW-0460">Magnesium</keyword>
<dbReference type="NCBIfam" id="TIGR02729">
    <property type="entry name" value="Obg_CgtA"/>
    <property type="match status" value="1"/>
</dbReference>
<keyword evidence="5 8" id="KW-0378">Hydrolase</keyword>
<dbReference type="InterPro" id="IPR031167">
    <property type="entry name" value="G_OBG"/>
</dbReference>
<dbReference type="GO" id="GO:0005525">
    <property type="term" value="F:GTP binding"/>
    <property type="evidence" value="ECO:0007669"/>
    <property type="project" value="UniProtKB-UniRule"/>
</dbReference>
<dbReference type="PRINTS" id="PR00326">
    <property type="entry name" value="GTP1OBG"/>
</dbReference>
<dbReference type="GO" id="GO:0003924">
    <property type="term" value="F:GTPase activity"/>
    <property type="evidence" value="ECO:0007669"/>
    <property type="project" value="UniProtKB-UniRule"/>
</dbReference>
<dbReference type="InterPro" id="IPR045086">
    <property type="entry name" value="OBG_GTPase"/>
</dbReference>
<feature type="domain" description="Obg" evidence="11">
    <location>
        <begin position="1"/>
        <end position="166"/>
    </location>
</feature>
<comment type="subcellular location">
    <subcellularLocation>
        <location evidence="8">Cytoplasm</location>
    </subcellularLocation>
</comment>
<keyword evidence="2 8" id="KW-0963">Cytoplasm</keyword>
<feature type="binding site" evidence="8">
    <location>
        <begin position="173"/>
        <end position="180"/>
    </location>
    <ligand>
        <name>GTP</name>
        <dbReference type="ChEBI" id="CHEBI:37565"/>
    </ligand>
</feature>
<dbReference type="InterPro" id="IPR014100">
    <property type="entry name" value="GTP-bd_Obg/CgtA"/>
</dbReference>
<evidence type="ECO:0000256" key="9">
    <source>
        <dbReference type="SAM" id="MobiDB-lite"/>
    </source>
</evidence>
<accession>A0A1T4W9I5</accession>
<dbReference type="CDD" id="cd01898">
    <property type="entry name" value="Obg"/>
    <property type="match status" value="1"/>
</dbReference>
<dbReference type="GO" id="GO:0005737">
    <property type="term" value="C:cytoplasm"/>
    <property type="evidence" value="ECO:0007669"/>
    <property type="project" value="UniProtKB-SubCell"/>
</dbReference>
<organism evidence="12 13">
    <name type="scientific">Paucidesulfovibrio gracilis DSM 16080</name>
    <dbReference type="NCBI Taxonomy" id="1121449"/>
    <lineage>
        <taxon>Bacteria</taxon>
        <taxon>Pseudomonadati</taxon>
        <taxon>Thermodesulfobacteriota</taxon>
        <taxon>Desulfovibrionia</taxon>
        <taxon>Desulfovibrionales</taxon>
        <taxon>Desulfovibrionaceae</taxon>
        <taxon>Paucidesulfovibrio</taxon>
    </lineage>
</organism>
<comment type="similarity">
    <text evidence="1 8">Belongs to the TRAFAC class OBG-HflX-like GTPase superfamily. OBG GTPase family.</text>
</comment>
<reference evidence="12 13" key="1">
    <citation type="submission" date="2017-02" db="EMBL/GenBank/DDBJ databases">
        <authorList>
            <person name="Peterson S.W."/>
        </authorList>
    </citation>
    <scope>NUCLEOTIDE SEQUENCE [LARGE SCALE GENOMIC DNA]</scope>
    <source>
        <strain evidence="12 13">DSM 16080</strain>
    </source>
</reference>
<evidence type="ECO:0000259" key="11">
    <source>
        <dbReference type="PROSITE" id="PS51883"/>
    </source>
</evidence>
<dbReference type="GO" id="GO:0042254">
    <property type="term" value="P:ribosome biogenesis"/>
    <property type="evidence" value="ECO:0007669"/>
    <property type="project" value="UniProtKB-UniRule"/>
</dbReference>
<dbReference type="PROSITE" id="PS51710">
    <property type="entry name" value="G_OBG"/>
    <property type="match status" value="1"/>
</dbReference>
<dbReference type="EMBL" id="FUYC01000002">
    <property type="protein sequence ID" value="SKA73645.1"/>
    <property type="molecule type" value="Genomic_DNA"/>
</dbReference>
<dbReference type="PANTHER" id="PTHR11702">
    <property type="entry name" value="DEVELOPMENTALLY REGULATED GTP-BINDING PROTEIN-RELATED"/>
    <property type="match status" value="1"/>
</dbReference>
<evidence type="ECO:0000256" key="5">
    <source>
        <dbReference type="ARBA" id="ARBA00022801"/>
    </source>
</evidence>
<keyword evidence="13" id="KW-1185">Reference proteome</keyword>
<proteinExistence type="inferred from homology"/>
<gene>
    <name evidence="8" type="primary">obg</name>
    <name evidence="12" type="ORF">SAMN02745704_00505</name>
</gene>
<evidence type="ECO:0000256" key="4">
    <source>
        <dbReference type="ARBA" id="ARBA00022741"/>
    </source>
</evidence>
<dbReference type="InterPro" id="IPR036726">
    <property type="entry name" value="GTP1_OBG_dom_sf"/>
</dbReference>
<dbReference type="STRING" id="1121449.SAMN02745704_00505"/>
<feature type="binding site" evidence="8">
    <location>
        <begin position="220"/>
        <end position="223"/>
    </location>
    <ligand>
        <name>GTP</name>
        <dbReference type="ChEBI" id="CHEBI:37565"/>
    </ligand>
</feature>
<evidence type="ECO:0000256" key="8">
    <source>
        <dbReference type="HAMAP-Rule" id="MF_01454"/>
    </source>
</evidence>
<feature type="region of interest" description="Disordered" evidence="9">
    <location>
        <begin position="349"/>
        <end position="368"/>
    </location>
</feature>
<dbReference type="PANTHER" id="PTHR11702:SF31">
    <property type="entry name" value="MITOCHONDRIAL RIBOSOME-ASSOCIATED GTPASE 2"/>
    <property type="match status" value="1"/>
</dbReference>
<dbReference type="GO" id="GO:0000287">
    <property type="term" value="F:magnesium ion binding"/>
    <property type="evidence" value="ECO:0007669"/>
    <property type="project" value="InterPro"/>
</dbReference>
<comment type="subunit">
    <text evidence="8">Monomer.</text>
</comment>
<dbReference type="Pfam" id="PF01018">
    <property type="entry name" value="GTP1_OBG"/>
    <property type="match status" value="1"/>
</dbReference>
<evidence type="ECO:0000256" key="6">
    <source>
        <dbReference type="ARBA" id="ARBA00022842"/>
    </source>
</evidence>
<dbReference type="Gene3D" id="2.70.210.12">
    <property type="entry name" value="GTP1/OBG domain"/>
    <property type="match status" value="1"/>
</dbReference>
<evidence type="ECO:0000313" key="12">
    <source>
        <dbReference type="EMBL" id="SKA73645.1"/>
    </source>
</evidence>
<keyword evidence="7 8" id="KW-0342">GTP-binding</keyword>
<evidence type="ECO:0000256" key="7">
    <source>
        <dbReference type="ARBA" id="ARBA00023134"/>
    </source>
</evidence>
<dbReference type="HAMAP" id="MF_01454">
    <property type="entry name" value="GTPase_Obg"/>
    <property type="match status" value="1"/>
</dbReference>
<evidence type="ECO:0000256" key="1">
    <source>
        <dbReference type="ARBA" id="ARBA00007699"/>
    </source>
</evidence>
<dbReference type="PIRSF" id="PIRSF002401">
    <property type="entry name" value="GTP_bd_Obg/CgtA"/>
    <property type="match status" value="1"/>
</dbReference>
<keyword evidence="3 8" id="KW-0479">Metal-binding</keyword>
<dbReference type="SUPFAM" id="SSF82051">
    <property type="entry name" value="Obg GTP-binding protein N-terminal domain"/>
    <property type="match status" value="1"/>
</dbReference>
<dbReference type="PROSITE" id="PS00905">
    <property type="entry name" value="GTP1_OBG"/>
    <property type="match status" value="1"/>
</dbReference>
<dbReference type="AlphaFoldDB" id="A0A1T4W9I5"/>
<dbReference type="Gene3D" id="3.40.50.300">
    <property type="entry name" value="P-loop containing nucleotide triphosphate hydrolases"/>
    <property type="match status" value="1"/>
</dbReference>
<dbReference type="Pfam" id="PF01926">
    <property type="entry name" value="MMR_HSR1"/>
    <property type="match status" value="1"/>
</dbReference>
<comment type="cofactor">
    <cofactor evidence="8">
        <name>Mg(2+)</name>
        <dbReference type="ChEBI" id="CHEBI:18420"/>
    </cofactor>
</comment>
<feature type="binding site" evidence="8">
    <location>
        <begin position="293"/>
        <end position="296"/>
    </location>
    <ligand>
        <name>GTP</name>
        <dbReference type="ChEBI" id="CHEBI:37565"/>
    </ligand>
</feature>
<dbReference type="EC" id="3.6.5.-" evidence="8"/>
<protein>
    <recommendedName>
        <fullName evidence="8">GTPase Obg</fullName>
        <ecNumber evidence="8">3.6.5.-</ecNumber>
    </recommendedName>
    <alternativeName>
        <fullName evidence="8">GTP-binding protein Obg</fullName>
    </alternativeName>
</protein>
<dbReference type="InterPro" id="IPR006169">
    <property type="entry name" value="GTP1_OBG_dom"/>
</dbReference>
<dbReference type="GO" id="GO:0043022">
    <property type="term" value="F:ribosome binding"/>
    <property type="evidence" value="ECO:0007669"/>
    <property type="project" value="UniProtKB-ARBA"/>
</dbReference>
<evidence type="ECO:0000256" key="2">
    <source>
        <dbReference type="ARBA" id="ARBA00022490"/>
    </source>
</evidence>
<comment type="function">
    <text evidence="8">An essential GTPase which binds GTP, GDP and possibly (p)ppGpp with moderate affinity, with high nucleotide exchange rates and a fairly low GTP hydrolysis rate. Plays a role in control of the cell cycle, stress response, ribosome biogenesis and in those bacteria that undergo differentiation, in morphogenesis control.</text>
</comment>
<dbReference type="SUPFAM" id="SSF52540">
    <property type="entry name" value="P-loop containing nucleoside triphosphate hydrolases"/>
    <property type="match status" value="1"/>
</dbReference>
<feature type="domain" description="OBG-type G" evidence="10">
    <location>
        <begin position="167"/>
        <end position="344"/>
    </location>
</feature>
<evidence type="ECO:0000259" key="10">
    <source>
        <dbReference type="PROSITE" id="PS51710"/>
    </source>
</evidence>
<dbReference type="FunFam" id="2.70.210.12:FF:000001">
    <property type="entry name" value="GTPase Obg"/>
    <property type="match status" value="1"/>
</dbReference>
<dbReference type="OrthoDB" id="9807318at2"/>
<evidence type="ECO:0000256" key="3">
    <source>
        <dbReference type="ARBA" id="ARBA00022723"/>
    </source>
</evidence>
<dbReference type="PROSITE" id="PS51883">
    <property type="entry name" value="OBG"/>
    <property type="match status" value="1"/>
</dbReference>
<feature type="binding site" evidence="8">
    <location>
        <begin position="325"/>
        <end position="327"/>
    </location>
    <ligand>
        <name>GTP</name>
        <dbReference type="ChEBI" id="CHEBI:37565"/>
    </ligand>
</feature>
<feature type="binding site" evidence="8">
    <location>
        <begin position="198"/>
        <end position="202"/>
    </location>
    <ligand>
        <name>GTP</name>
        <dbReference type="ChEBI" id="CHEBI:37565"/>
    </ligand>
</feature>
<sequence>MRFVDEAIITARSGKGGNGCASFRRERFIPKGGPDGGDGGRGGDVIFRASTKLVTLYDFRLKRHYEAKNGQPGMGSDKYGRAADPLVLELPVGTLVFEVTEDEQGAPCERLLADLVEDGQEVIICKGGDGGRGNIHFKSPTNRAPRRCEEGWPGEDKKLRLELKMLADVGLLGLPNAGKSTFISAVSAARPKIAAYPFTTLVPNLGVIQDDVGHRMIIADIPGLIEGASQGLGLGHTFLKHVERTRFLVHILSCEDLVHDQEADPFAGFGLLDEELARFDSRLAEKKQIRVINKIDLLAEEALDRLQARAQEYERETGQTIHLLSALRGDGLEAFVDLLWQRLHAMNTQAEDGSTPCPEPLDAQQENE</sequence>
<dbReference type="NCBIfam" id="NF008955">
    <property type="entry name" value="PRK12297.1"/>
    <property type="match status" value="1"/>
</dbReference>
<keyword evidence="4 8" id="KW-0547">Nucleotide-binding</keyword>
<dbReference type="InterPro" id="IPR027417">
    <property type="entry name" value="P-loop_NTPase"/>
</dbReference>
<dbReference type="Proteomes" id="UP000190027">
    <property type="component" value="Unassembled WGS sequence"/>
</dbReference>
<dbReference type="InterPro" id="IPR006074">
    <property type="entry name" value="GTP1-OBG_CS"/>
</dbReference>
<name>A0A1T4W9I5_9BACT</name>
<feature type="binding site" evidence="8">
    <location>
        <position position="180"/>
    </location>
    <ligand>
        <name>Mg(2+)</name>
        <dbReference type="ChEBI" id="CHEBI:18420"/>
    </ligand>
</feature>
<dbReference type="NCBIfam" id="NF008956">
    <property type="entry name" value="PRK12299.1"/>
    <property type="match status" value="1"/>
</dbReference>
<feature type="binding site" evidence="8">
    <location>
        <position position="200"/>
    </location>
    <ligand>
        <name>Mg(2+)</name>
        <dbReference type="ChEBI" id="CHEBI:18420"/>
    </ligand>
</feature>
<dbReference type="RefSeq" id="WP_078716090.1">
    <property type="nucleotide sequence ID" value="NZ_FUYC01000002.1"/>
</dbReference>